<gene>
    <name evidence="7" type="ORF">D9X91_10060</name>
</gene>
<proteinExistence type="predicted"/>
<dbReference type="Pfam" id="PF03606">
    <property type="entry name" value="DcuC"/>
    <property type="match status" value="1"/>
</dbReference>
<name>A0A3L7JYK5_9BACI</name>
<protein>
    <recommendedName>
        <fullName evidence="9">YfcC family protein</fullName>
    </recommendedName>
</protein>
<keyword evidence="8" id="KW-1185">Reference proteome</keyword>
<reference evidence="7 8" key="1">
    <citation type="submission" date="2018-10" db="EMBL/GenBank/DDBJ databases">
        <title>Falsibacillus sp. genome draft.</title>
        <authorList>
            <person name="Shi S."/>
        </authorList>
    </citation>
    <scope>NUCLEOTIDE SEQUENCE [LARGE SCALE GENOMIC DNA]</scope>
    <source>
        <strain evidence="7 8">GY 10110</strain>
    </source>
</reference>
<accession>A0A3L7JYK5</accession>
<organism evidence="7 8">
    <name type="scientific">Falsibacillus albus</name>
    <dbReference type="NCBI Taxonomy" id="2478915"/>
    <lineage>
        <taxon>Bacteria</taxon>
        <taxon>Bacillati</taxon>
        <taxon>Bacillota</taxon>
        <taxon>Bacilli</taxon>
        <taxon>Bacillales</taxon>
        <taxon>Bacillaceae</taxon>
        <taxon>Falsibacillus</taxon>
    </lineage>
</organism>
<evidence type="ECO:0000256" key="2">
    <source>
        <dbReference type="ARBA" id="ARBA00022475"/>
    </source>
</evidence>
<comment type="subcellular location">
    <subcellularLocation>
        <location evidence="1">Cell membrane</location>
        <topology evidence="1">Multi-pass membrane protein</topology>
    </subcellularLocation>
</comment>
<feature type="transmembrane region" description="Helical" evidence="6">
    <location>
        <begin position="6"/>
        <end position="22"/>
    </location>
</feature>
<evidence type="ECO:0000313" key="7">
    <source>
        <dbReference type="EMBL" id="RLQ95375.1"/>
    </source>
</evidence>
<evidence type="ECO:0000256" key="3">
    <source>
        <dbReference type="ARBA" id="ARBA00022692"/>
    </source>
</evidence>
<dbReference type="GO" id="GO:0005886">
    <property type="term" value="C:plasma membrane"/>
    <property type="evidence" value="ECO:0007669"/>
    <property type="project" value="UniProtKB-SubCell"/>
</dbReference>
<dbReference type="PANTHER" id="PTHR43652">
    <property type="entry name" value="BASIC AMINO ACID ANTIPORTER YFCC-RELATED"/>
    <property type="match status" value="1"/>
</dbReference>
<feature type="transmembrane region" description="Helical" evidence="6">
    <location>
        <begin position="110"/>
        <end position="130"/>
    </location>
</feature>
<evidence type="ECO:0000313" key="8">
    <source>
        <dbReference type="Proteomes" id="UP000276770"/>
    </source>
</evidence>
<sequence>MSCSFFIVTYVVLILFLFWYANKLENKSNNQYEQYDQMNALGDDVTESSIRVLAIGFLILTLAMILMPVFGLSDFSMPLIAVAFFIISFACGIANGNGLSKIGKVFNKGALQLAPSSLLILLAMGIKYIIESSGVMDTILFSVSEHLKGAAPISAGFFMYMFVFLLQFFIPSATAKAFLVMPILTPLGDIIGVTRQSVVLAFNFGDGFSHLLYPTNPALLIALSLAAVNFTKWIKWTILIQAVLFVITLIFLFAAIHFKYGPV</sequence>
<feature type="transmembrane region" description="Helical" evidence="6">
    <location>
        <begin position="177"/>
        <end position="199"/>
    </location>
</feature>
<dbReference type="AlphaFoldDB" id="A0A3L7JYK5"/>
<comment type="caution">
    <text evidence="7">The sequence shown here is derived from an EMBL/GenBank/DDBJ whole genome shotgun (WGS) entry which is preliminary data.</text>
</comment>
<keyword evidence="3 6" id="KW-0812">Transmembrane</keyword>
<dbReference type="InterPro" id="IPR018385">
    <property type="entry name" value="C4_dicarb_anaerob_car-like"/>
</dbReference>
<dbReference type="EMBL" id="RCVZ01000006">
    <property type="protein sequence ID" value="RLQ95375.1"/>
    <property type="molecule type" value="Genomic_DNA"/>
</dbReference>
<dbReference type="PANTHER" id="PTHR43652:SF2">
    <property type="entry name" value="BASIC AMINO ACID ANTIPORTER YFCC-RELATED"/>
    <property type="match status" value="1"/>
</dbReference>
<dbReference type="OrthoDB" id="255482at2"/>
<evidence type="ECO:0000256" key="5">
    <source>
        <dbReference type="ARBA" id="ARBA00023136"/>
    </source>
</evidence>
<feature type="transmembrane region" description="Helical" evidence="6">
    <location>
        <begin position="238"/>
        <end position="258"/>
    </location>
</feature>
<evidence type="ECO:0000256" key="1">
    <source>
        <dbReference type="ARBA" id="ARBA00004651"/>
    </source>
</evidence>
<feature type="transmembrane region" description="Helical" evidence="6">
    <location>
        <begin position="211"/>
        <end position="231"/>
    </location>
</feature>
<keyword evidence="4 6" id="KW-1133">Transmembrane helix</keyword>
<evidence type="ECO:0008006" key="9">
    <source>
        <dbReference type="Google" id="ProtNLM"/>
    </source>
</evidence>
<feature type="transmembrane region" description="Helical" evidence="6">
    <location>
        <begin position="150"/>
        <end position="170"/>
    </location>
</feature>
<dbReference type="InterPro" id="IPR051679">
    <property type="entry name" value="DASS-Related_Transporters"/>
</dbReference>
<feature type="transmembrane region" description="Helical" evidence="6">
    <location>
        <begin position="52"/>
        <end position="71"/>
    </location>
</feature>
<feature type="transmembrane region" description="Helical" evidence="6">
    <location>
        <begin position="77"/>
        <end position="98"/>
    </location>
</feature>
<dbReference type="Proteomes" id="UP000276770">
    <property type="component" value="Unassembled WGS sequence"/>
</dbReference>
<evidence type="ECO:0000256" key="6">
    <source>
        <dbReference type="SAM" id="Phobius"/>
    </source>
</evidence>
<evidence type="ECO:0000256" key="4">
    <source>
        <dbReference type="ARBA" id="ARBA00022989"/>
    </source>
</evidence>
<keyword evidence="2" id="KW-1003">Cell membrane</keyword>
<keyword evidence="5 6" id="KW-0472">Membrane</keyword>